<sequence>MNLISGDEENVFRRLIEAYFGCFMRHDLVGLRALHVTDGDFIHFDHEYDRDSLGLADFLKNAKRGFEQRATAGSDYAPIEILDFRAYADHSAALLVAALRKQHLSNGYLRATFVLSKERGAWRFRHVHFSQDPNTLAELAVAS</sequence>
<feature type="domain" description="SnoaL-like" evidence="1">
    <location>
        <begin position="15"/>
        <end position="130"/>
    </location>
</feature>
<reference evidence="3" key="1">
    <citation type="submission" date="2019-01" db="EMBL/GenBank/DDBJ databases">
        <title>Gri0909 isolated from a small marine red alga.</title>
        <authorList>
            <person name="Kim J."/>
            <person name="Jeong S.E."/>
            <person name="Jeon C.O."/>
        </authorList>
    </citation>
    <scope>NUCLEOTIDE SEQUENCE [LARGE SCALE GENOMIC DNA]</scope>
    <source>
        <strain evidence="3">Gri0909</strain>
    </source>
</reference>
<name>A0A3S2ZAB3_9PROT</name>
<gene>
    <name evidence="2" type="ORF">EOI86_07945</name>
</gene>
<dbReference type="InterPro" id="IPR032710">
    <property type="entry name" value="NTF2-like_dom_sf"/>
</dbReference>
<dbReference type="InterPro" id="IPR037401">
    <property type="entry name" value="SnoaL-like"/>
</dbReference>
<dbReference type="SUPFAM" id="SSF54427">
    <property type="entry name" value="NTF2-like"/>
    <property type="match status" value="1"/>
</dbReference>
<evidence type="ECO:0000259" key="1">
    <source>
        <dbReference type="Pfam" id="PF13474"/>
    </source>
</evidence>
<dbReference type="OrthoDB" id="5767026at2"/>
<organism evidence="2 3">
    <name type="scientific">Hwanghaeella grinnelliae</name>
    <dbReference type="NCBI Taxonomy" id="2500179"/>
    <lineage>
        <taxon>Bacteria</taxon>
        <taxon>Pseudomonadati</taxon>
        <taxon>Pseudomonadota</taxon>
        <taxon>Alphaproteobacteria</taxon>
        <taxon>Rhodospirillales</taxon>
        <taxon>Rhodospirillaceae</taxon>
        <taxon>Hwanghaeella</taxon>
    </lineage>
</organism>
<keyword evidence="3" id="KW-1185">Reference proteome</keyword>
<dbReference type="Gene3D" id="3.10.450.50">
    <property type="match status" value="1"/>
</dbReference>
<accession>A0A3S2ZAB3</accession>
<proteinExistence type="predicted"/>
<dbReference type="EMBL" id="SADE01000001">
    <property type="protein sequence ID" value="RVU39171.1"/>
    <property type="molecule type" value="Genomic_DNA"/>
</dbReference>
<comment type="caution">
    <text evidence="2">The sequence shown here is derived from an EMBL/GenBank/DDBJ whole genome shotgun (WGS) entry which is preliminary data.</text>
</comment>
<dbReference type="Proteomes" id="UP000287447">
    <property type="component" value="Unassembled WGS sequence"/>
</dbReference>
<dbReference type="AlphaFoldDB" id="A0A3S2ZAB3"/>
<dbReference type="Pfam" id="PF13474">
    <property type="entry name" value="SnoaL_3"/>
    <property type="match status" value="1"/>
</dbReference>
<dbReference type="RefSeq" id="WP_127764542.1">
    <property type="nucleotide sequence ID" value="NZ_SADE01000001.1"/>
</dbReference>
<evidence type="ECO:0000313" key="2">
    <source>
        <dbReference type="EMBL" id="RVU39171.1"/>
    </source>
</evidence>
<evidence type="ECO:0000313" key="3">
    <source>
        <dbReference type="Proteomes" id="UP000287447"/>
    </source>
</evidence>
<protein>
    <recommendedName>
        <fullName evidence="1">SnoaL-like domain-containing protein</fullName>
    </recommendedName>
</protein>